<dbReference type="EMBL" id="QLNT01000030">
    <property type="protein sequence ID" value="KAF3056958.1"/>
    <property type="molecule type" value="Genomic_DNA"/>
</dbReference>
<keyword evidence="4" id="KW-0804">Transcription</keyword>
<dbReference type="AlphaFoldDB" id="A0A9P4X2C8"/>
<feature type="coiled-coil region" evidence="6">
    <location>
        <begin position="137"/>
        <end position="171"/>
    </location>
</feature>
<keyword evidence="10" id="KW-1185">Reference proteome</keyword>
<accession>A0A9P4X2C8</accession>
<evidence type="ECO:0000259" key="8">
    <source>
        <dbReference type="PROSITE" id="PS50888"/>
    </source>
</evidence>
<organism evidence="9 10">
    <name type="scientific">Trichoderma lentiforme</name>
    <dbReference type="NCBI Taxonomy" id="1567552"/>
    <lineage>
        <taxon>Eukaryota</taxon>
        <taxon>Fungi</taxon>
        <taxon>Dikarya</taxon>
        <taxon>Ascomycota</taxon>
        <taxon>Pezizomycotina</taxon>
        <taxon>Sordariomycetes</taxon>
        <taxon>Hypocreomycetidae</taxon>
        <taxon>Hypocreales</taxon>
        <taxon>Hypocreaceae</taxon>
        <taxon>Trichoderma</taxon>
    </lineage>
</organism>
<evidence type="ECO:0000256" key="4">
    <source>
        <dbReference type="ARBA" id="ARBA00023163"/>
    </source>
</evidence>
<feature type="region of interest" description="Disordered" evidence="7">
    <location>
        <begin position="47"/>
        <end position="81"/>
    </location>
</feature>
<comment type="caution">
    <text evidence="9">The sequence shown here is derived from an EMBL/GenBank/DDBJ whole genome shotgun (WGS) entry which is preliminary data.</text>
</comment>
<dbReference type="GO" id="GO:0046983">
    <property type="term" value="F:protein dimerization activity"/>
    <property type="evidence" value="ECO:0007669"/>
    <property type="project" value="InterPro"/>
</dbReference>
<dbReference type="InterPro" id="IPR036638">
    <property type="entry name" value="HLH_DNA-bd_sf"/>
</dbReference>
<evidence type="ECO:0000313" key="9">
    <source>
        <dbReference type="EMBL" id="KAF3056958.1"/>
    </source>
</evidence>
<evidence type="ECO:0000313" key="10">
    <source>
        <dbReference type="Proteomes" id="UP000801864"/>
    </source>
</evidence>
<keyword evidence="2" id="KW-0238">DNA-binding</keyword>
<feature type="domain" description="BHLH" evidence="8">
    <location>
        <begin position="86"/>
        <end position="140"/>
    </location>
</feature>
<evidence type="ECO:0000256" key="6">
    <source>
        <dbReference type="SAM" id="Coils"/>
    </source>
</evidence>
<keyword evidence="5" id="KW-0539">Nucleus</keyword>
<dbReference type="InterPro" id="IPR011598">
    <property type="entry name" value="bHLH_dom"/>
</dbReference>
<dbReference type="PANTHER" id="PTHR10328">
    <property type="entry name" value="PROTEIN MAX MYC-ASSOCIATED FACTOR X"/>
    <property type="match status" value="1"/>
</dbReference>
<dbReference type="SUPFAM" id="SSF47459">
    <property type="entry name" value="HLH, helix-loop-helix DNA-binding domain"/>
    <property type="match status" value="1"/>
</dbReference>
<name>A0A9P4X2C8_9HYPO</name>
<evidence type="ECO:0000256" key="7">
    <source>
        <dbReference type="SAM" id="MobiDB-lite"/>
    </source>
</evidence>
<keyword evidence="1" id="KW-0805">Transcription regulation</keyword>
<feature type="non-terminal residue" evidence="9">
    <location>
        <position position="338"/>
    </location>
</feature>
<keyword evidence="3" id="KW-0010">Activator</keyword>
<dbReference type="GO" id="GO:0045944">
    <property type="term" value="P:positive regulation of transcription by RNA polymerase II"/>
    <property type="evidence" value="ECO:0007669"/>
    <property type="project" value="TreeGrafter"/>
</dbReference>
<dbReference type="Pfam" id="PF00010">
    <property type="entry name" value="HLH"/>
    <property type="match status" value="1"/>
</dbReference>
<dbReference type="GO" id="GO:0090575">
    <property type="term" value="C:RNA polymerase II transcription regulator complex"/>
    <property type="evidence" value="ECO:0007669"/>
    <property type="project" value="TreeGrafter"/>
</dbReference>
<dbReference type="Proteomes" id="UP000801864">
    <property type="component" value="Unassembled WGS sequence"/>
</dbReference>
<feature type="compositionally biased region" description="Polar residues" evidence="7">
    <location>
        <begin position="47"/>
        <end position="69"/>
    </location>
</feature>
<gene>
    <name evidence="9" type="ORF">CFAM422_012542</name>
</gene>
<dbReference type="GO" id="GO:0003700">
    <property type="term" value="F:DNA-binding transcription factor activity"/>
    <property type="evidence" value="ECO:0007669"/>
    <property type="project" value="TreeGrafter"/>
</dbReference>
<protein>
    <recommendedName>
        <fullName evidence="8">BHLH domain-containing protein</fullName>
    </recommendedName>
</protein>
<dbReference type="Gene3D" id="4.10.280.10">
    <property type="entry name" value="Helix-loop-helix DNA-binding domain"/>
    <property type="match status" value="1"/>
</dbReference>
<evidence type="ECO:0000256" key="5">
    <source>
        <dbReference type="ARBA" id="ARBA00023242"/>
    </source>
</evidence>
<evidence type="ECO:0000256" key="3">
    <source>
        <dbReference type="ARBA" id="ARBA00023159"/>
    </source>
</evidence>
<dbReference type="PROSITE" id="PS50888">
    <property type="entry name" value="BHLH"/>
    <property type="match status" value="1"/>
</dbReference>
<reference evidence="9 10" key="1">
    <citation type="submission" date="2018-06" db="EMBL/GenBank/DDBJ databases">
        <title>Genome analysis of cellulolytic fungus Trichoderma lentiforme CFAM-422.</title>
        <authorList>
            <person name="Steindorff A.S."/>
            <person name="Formighieri E.F."/>
            <person name="Midorikawa G.E.O."/>
            <person name="Tamietti M.S."/>
            <person name="Ramos E.Z."/>
            <person name="Silva A.S."/>
            <person name="Bon E.P.S."/>
            <person name="Mendes T.D."/>
            <person name="Damaso M.C.T."/>
            <person name="Favaro L.C.L."/>
        </authorList>
    </citation>
    <scope>NUCLEOTIDE SEQUENCE [LARGE SCALE GENOMIC DNA]</scope>
    <source>
        <strain evidence="9 10">CFAM-422</strain>
    </source>
</reference>
<dbReference type="PANTHER" id="PTHR10328:SF3">
    <property type="entry name" value="PROTEIN MAX"/>
    <property type="match status" value="1"/>
</dbReference>
<sequence>TQPLVSRGYLKRRNSFSLAERIAGSTLCPISCFRSLGSRCDIRHHTASMSSTDNTSPPMADQSNSTAVPSSPDRNKKKRIRNWTADDRAAHRVFERSRREAFKERLTTLASLIPSLRSTDPNRLSKHVVIDQSVALHKAEQKEIAESLQRINRLVAERDDLLSELNTWRLNAGLEVHQARVTAEDAETTTSIPILDEASASMLRTGVSSISIGANNERGAGNRSLYLEEQSSFVATDHDLTTEPVLDETVEANLPSTSMSMDIPWMSPEMDFTMPNSLGLTTGYNTNAPPKSPSYTHLPMSYDMANNNLENEALRFNTSMMHMADPSTFHNDTYIYTG</sequence>
<proteinExistence type="predicted"/>
<evidence type="ECO:0000256" key="2">
    <source>
        <dbReference type="ARBA" id="ARBA00023125"/>
    </source>
</evidence>
<keyword evidence="6" id="KW-0175">Coiled coil</keyword>
<evidence type="ECO:0000256" key="1">
    <source>
        <dbReference type="ARBA" id="ARBA00023015"/>
    </source>
</evidence>
<dbReference type="GO" id="GO:0003677">
    <property type="term" value="F:DNA binding"/>
    <property type="evidence" value="ECO:0007669"/>
    <property type="project" value="UniProtKB-KW"/>
</dbReference>